<dbReference type="Gene3D" id="3.90.120.30">
    <property type="match status" value="1"/>
</dbReference>
<name>A0ABW0RR59_9BURK</name>
<sequence length="43" mass="5149">MPFDLKKHLPKPGQRFALPHTRREFVRRLTPIECERLHGLPDD</sequence>
<gene>
    <name evidence="1" type="ORF">ACFPO9_02175</name>
</gene>
<protein>
    <recommendedName>
        <fullName evidence="3">DUF4158 domain-containing protein</fullName>
    </recommendedName>
</protein>
<proteinExistence type="predicted"/>
<organism evidence="1 2">
    <name type="scientific">Massilia aerilata</name>
    <dbReference type="NCBI Taxonomy" id="453817"/>
    <lineage>
        <taxon>Bacteria</taxon>
        <taxon>Pseudomonadati</taxon>
        <taxon>Pseudomonadota</taxon>
        <taxon>Betaproteobacteria</taxon>
        <taxon>Burkholderiales</taxon>
        <taxon>Oxalobacteraceae</taxon>
        <taxon>Telluria group</taxon>
        <taxon>Massilia</taxon>
    </lineage>
</organism>
<evidence type="ECO:0008006" key="3">
    <source>
        <dbReference type="Google" id="ProtNLM"/>
    </source>
</evidence>
<dbReference type="Proteomes" id="UP001596086">
    <property type="component" value="Unassembled WGS sequence"/>
</dbReference>
<accession>A0ABW0RR59</accession>
<dbReference type="EMBL" id="JBHSMZ010000001">
    <property type="protein sequence ID" value="MFC5547319.1"/>
    <property type="molecule type" value="Genomic_DNA"/>
</dbReference>
<keyword evidence="2" id="KW-1185">Reference proteome</keyword>
<reference evidence="2" key="1">
    <citation type="journal article" date="2019" name="Int. J. Syst. Evol. Microbiol.">
        <title>The Global Catalogue of Microorganisms (GCM) 10K type strain sequencing project: providing services to taxonomists for standard genome sequencing and annotation.</title>
        <authorList>
            <consortium name="The Broad Institute Genomics Platform"/>
            <consortium name="The Broad Institute Genome Sequencing Center for Infectious Disease"/>
            <person name="Wu L."/>
            <person name="Ma J."/>
        </authorList>
    </citation>
    <scope>NUCLEOTIDE SEQUENCE [LARGE SCALE GENOMIC DNA]</scope>
    <source>
        <strain evidence="2">CGMCC 4.5798</strain>
    </source>
</reference>
<evidence type="ECO:0000313" key="2">
    <source>
        <dbReference type="Proteomes" id="UP001596086"/>
    </source>
</evidence>
<comment type="caution">
    <text evidence="1">The sequence shown here is derived from an EMBL/GenBank/DDBJ whole genome shotgun (WGS) entry which is preliminary data.</text>
</comment>
<dbReference type="RefSeq" id="WP_379766372.1">
    <property type="nucleotide sequence ID" value="NZ_JBHSMZ010000001.1"/>
</dbReference>
<evidence type="ECO:0000313" key="1">
    <source>
        <dbReference type="EMBL" id="MFC5547319.1"/>
    </source>
</evidence>